<reference evidence="1 2" key="1">
    <citation type="journal article" date="2018" name="Front. Plant Sci.">
        <title>Red Clover (Trifolium pratense) and Zigzag Clover (T. medium) - A Picture of Genomic Similarities and Differences.</title>
        <authorList>
            <person name="Dluhosova J."/>
            <person name="Istvanek J."/>
            <person name="Nedelnik J."/>
            <person name="Repkova J."/>
        </authorList>
    </citation>
    <scope>NUCLEOTIDE SEQUENCE [LARGE SCALE GENOMIC DNA]</scope>
    <source>
        <strain evidence="2">cv. 10/8</strain>
        <tissue evidence="1">Leaf</tissue>
    </source>
</reference>
<accession>A0A392W1A8</accession>
<sequence>IHMARRAPSSVLHARCAGRLAWRAAAKSLYRKVIF</sequence>
<evidence type="ECO:0000313" key="2">
    <source>
        <dbReference type="Proteomes" id="UP000265520"/>
    </source>
</evidence>
<comment type="caution">
    <text evidence="1">The sequence shown here is derived from an EMBL/GenBank/DDBJ whole genome shotgun (WGS) entry which is preliminary data.</text>
</comment>
<feature type="non-terminal residue" evidence="1">
    <location>
        <position position="1"/>
    </location>
</feature>
<dbReference type="AlphaFoldDB" id="A0A392W1A8"/>
<dbReference type="EMBL" id="LXQA011346044">
    <property type="protein sequence ID" value="MCI94057.1"/>
    <property type="molecule type" value="Genomic_DNA"/>
</dbReference>
<keyword evidence="2" id="KW-1185">Reference proteome</keyword>
<dbReference type="Proteomes" id="UP000265520">
    <property type="component" value="Unassembled WGS sequence"/>
</dbReference>
<organism evidence="1 2">
    <name type="scientific">Trifolium medium</name>
    <dbReference type="NCBI Taxonomy" id="97028"/>
    <lineage>
        <taxon>Eukaryota</taxon>
        <taxon>Viridiplantae</taxon>
        <taxon>Streptophyta</taxon>
        <taxon>Embryophyta</taxon>
        <taxon>Tracheophyta</taxon>
        <taxon>Spermatophyta</taxon>
        <taxon>Magnoliopsida</taxon>
        <taxon>eudicotyledons</taxon>
        <taxon>Gunneridae</taxon>
        <taxon>Pentapetalae</taxon>
        <taxon>rosids</taxon>
        <taxon>fabids</taxon>
        <taxon>Fabales</taxon>
        <taxon>Fabaceae</taxon>
        <taxon>Papilionoideae</taxon>
        <taxon>50 kb inversion clade</taxon>
        <taxon>NPAAA clade</taxon>
        <taxon>Hologalegina</taxon>
        <taxon>IRL clade</taxon>
        <taxon>Trifolieae</taxon>
        <taxon>Trifolium</taxon>
    </lineage>
</organism>
<proteinExistence type="predicted"/>
<name>A0A392W1A8_9FABA</name>
<evidence type="ECO:0000313" key="1">
    <source>
        <dbReference type="EMBL" id="MCI94057.1"/>
    </source>
</evidence>
<protein>
    <submittedName>
        <fullName evidence="1">Uncharacterized protein</fullName>
    </submittedName>
</protein>